<feature type="compositionally biased region" description="Low complexity" evidence="1">
    <location>
        <begin position="976"/>
        <end position="987"/>
    </location>
</feature>
<feature type="transmembrane region" description="Helical" evidence="2">
    <location>
        <begin position="488"/>
        <end position="509"/>
    </location>
</feature>
<feature type="region of interest" description="Disordered" evidence="1">
    <location>
        <begin position="11"/>
        <end position="31"/>
    </location>
</feature>
<feature type="transmembrane region" description="Helical" evidence="2">
    <location>
        <begin position="437"/>
        <end position="459"/>
    </location>
</feature>
<dbReference type="InterPro" id="IPR036770">
    <property type="entry name" value="Ankyrin_rpt-contain_sf"/>
</dbReference>
<dbReference type="Proteomes" id="UP000051952">
    <property type="component" value="Unassembled WGS sequence"/>
</dbReference>
<feature type="compositionally biased region" description="Low complexity" evidence="1">
    <location>
        <begin position="1033"/>
        <end position="1065"/>
    </location>
</feature>
<dbReference type="InterPro" id="IPR002110">
    <property type="entry name" value="Ankyrin_rpt"/>
</dbReference>
<gene>
    <name evidence="3" type="ORF">BSAL_05085</name>
</gene>
<protein>
    <submittedName>
        <fullName evidence="3">Transmembrane protein, putative</fullName>
    </submittedName>
</protein>
<feature type="compositionally biased region" description="Low complexity" evidence="1">
    <location>
        <begin position="1153"/>
        <end position="1172"/>
    </location>
</feature>
<reference evidence="4" key="1">
    <citation type="submission" date="2015-09" db="EMBL/GenBank/DDBJ databases">
        <authorList>
            <consortium name="Pathogen Informatics"/>
        </authorList>
    </citation>
    <scope>NUCLEOTIDE SEQUENCE [LARGE SCALE GENOMIC DNA]</scope>
    <source>
        <strain evidence="4">Lake Konstanz</strain>
    </source>
</reference>
<keyword evidence="4" id="KW-1185">Reference proteome</keyword>
<feature type="transmembrane region" description="Helical" evidence="2">
    <location>
        <begin position="357"/>
        <end position="379"/>
    </location>
</feature>
<keyword evidence="2" id="KW-1133">Transmembrane helix</keyword>
<proteinExistence type="predicted"/>
<evidence type="ECO:0000256" key="2">
    <source>
        <dbReference type="SAM" id="Phobius"/>
    </source>
</evidence>
<dbReference type="SUPFAM" id="SSF48403">
    <property type="entry name" value="Ankyrin repeat"/>
    <property type="match status" value="1"/>
</dbReference>
<accession>A0A0S4IYZ0</accession>
<evidence type="ECO:0000313" key="3">
    <source>
        <dbReference type="EMBL" id="CUG13654.1"/>
    </source>
</evidence>
<evidence type="ECO:0000256" key="1">
    <source>
        <dbReference type="SAM" id="MobiDB-lite"/>
    </source>
</evidence>
<feature type="transmembrane region" description="Helical" evidence="2">
    <location>
        <begin position="671"/>
        <end position="689"/>
    </location>
</feature>
<feature type="region of interest" description="Disordered" evidence="1">
    <location>
        <begin position="696"/>
        <end position="742"/>
    </location>
</feature>
<name>A0A0S4IYZ0_BODSA</name>
<feature type="transmembrane region" description="Helical" evidence="2">
    <location>
        <begin position="627"/>
        <end position="651"/>
    </location>
</feature>
<dbReference type="EMBL" id="CYKH01000670">
    <property type="protein sequence ID" value="CUG13654.1"/>
    <property type="molecule type" value="Genomic_DNA"/>
</dbReference>
<feature type="region of interest" description="Disordered" evidence="1">
    <location>
        <begin position="1137"/>
        <end position="1211"/>
    </location>
</feature>
<evidence type="ECO:0000313" key="4">
    <source>
        <dbReference type="Proteomes" id="UP000051952"/>
    </source>
</evidence>
<dbReference type="VEuPathDB" id="TriTrypDB:BSAL_05085"/>
<organism evidence="3 4">
    <name type="scientific">Bodo saltans</name>
    <name type="common">Flagellated protozoan</name>
    <dbReference type="NCBI Taxonomy" id="75058"/>
    <lineage>
        <taxon>Eukaryota</taxon>
        <taxon>Discoba</taxon>
        <taxon>Euglenozoa</taxon>
        <taxon>Kinetoplastea</taxon>
        <taxon>Metakinetoplastina</taxon>
        <taxon>Eubodonida</taxon>
        <taxon>Bodonidae</taxon>
        <taxon>Bodo</taxon>
    </lineage>
</organism>
<feature type="region of interest" description="Disordered" evidence="1">
    <location>
        <begin position="1033"/>
        <end position="1081"/>
    </location>
</feature>
<feature type="compositionally biased region" description="Polar residues" evidence="1">
    <location>
        <begin position="707"/>
        <end position="721"/>
    </location>
</feature>
<keyword evidence="2" id="KW-0472">Membrane</keyword>
<feature type="region of interest" description="Disordered" evidence="1">
    <location>
        <begin position="913"/>
        <end position="992"/>
    </location>
</feature>
<feature type="region of interest" description="Disordered" evidence="1">
    <location>
        <begin position="1009"/>
        <end position="1028"/>
    </location>
</feature>
<dbReference type="SMART" id="SM00248">
    <property type="entry name" value="ANK"/>
    <property type="match status" value="2"/>
</dbReference>
<sequence length="1211" mass="132273">MASFTELPGFMNNLGGGEDDDEDFVGAPEASTNKDIEQNHVNELANLARRKQREAFREYLHSIPKPDLHLDANVMDLQRNSVMHLVVMSCDLGILKAALECGASVNVYENEDKETPLALAAQIFPDGFVLMLHDAKKPKAKRVNSIGQNLLHAVVTAKATARPWPERLAMVRELVVQHSVSIKQQDENGYTPSAWARQHYLGLGGDADQIIELLSKSQSKRMNASKAEFVTFYKSPVARLLFVAILITLHSLQYATEMYDRPSKALIVQPVWYEVLSNGSETRLGDAIRNSDGSFNITYNPYNVTYNVTSPTGNETVELRNDTYIGYPAKFPAGNFPFCFMAFNMIGSQWFASTNIIAAHVGMLFGGVVLGAILVMLLLRDLLGKQILSLRIFGADADRLSAVMSSAATTAASDEVASSVAFMADDFDHPASSHGSAYMILAGAIVGMYCGALSLNAILESAFKHQNGSAFLITNTIDAVDGVGLLRAAWVISLMFDWFVFILVLDTMLQLLSTTSNSSFVPDPAYNGFASGMYPSLPTWRRIWWYGATLLGWLGLFIGFGVKSHNDGAMAFVEPLIDTASVGQQLAIVSLSIMITFVVISQDWLLPYRKHTVELVVPFLQDTRSNLMWLMWFCCSITMALDMRLFVGLLWRFVDTQDLSKPLKRFELAMVLLPCALGIFLFLTVLIRTSTRLSPAARRSGDDETRSQSAVGANGPTNFKSSDARVGRQQQRSPIDKPLTSAFAGDTSALGGGGGVRKAAMPSSLRAVGANRVFDENAPIRPPSNATGRKTQANDIWVAAATDDVVKMCTLLEKDPTLVNQRGGPGIECDALSRTITVMPPGAQAGAEYAAAPIHYAIASNARGTLTALLSRGANARLRTVHGMFSCREMLEIIGNKEMLDVMYPSGGGGGTTSVVPPIGGGGGGVSSPTGALSNMVPRKSFHRSTPRGATGSEDVSRGEHHQLHATFPNDSAYGSPQFSQQSSQQPHHTNSVPLTAAQLQQLQQVGPLPTNHHNAAANNDGGGQADLATQQQYQPPQQQYYQQQQQQPQTHAAQTYQHQYQQPPSVASSSTPLKGGNQPPMRRELQLKQLRQQQQSHWQPYSDELPYEQVQQEMYGMQQQQPREETWQDARAPMYASPAGRGEQGSYYYDNPQQPQQHAAYYAEAAEQQQAPVYYSPTLPSYAPEGQQQGGSPYGAQQQYYDAPGGSRGY</sequence>
<keyword evidence="2 3" id="KW-0812">Transmembrane</keyword>
<dbReference type="AlphaFoldDB" id="A0A0S4IYZ0"/>
<feature type="transmembrane region" description="Helical" evidence="2">
    <location>
        <begin position="582"/>
        <end position="606"/>
    </location>
</feature>
<dbReference type="Gene3D" id="1.25.40.20">
    <property type="entry name" value="Ankyrin repeat-containing domain"/>
    <property type="match status" value="1"/>
</dbReference>
<feature type="transmembrane region" description="Helical" evidence="2">
    <location>
        <begin position="543"/>
        <end position="562"/>
    </location>
</feature>